<dbReference type="RefSeq" id="WP_160268204.1">
    <property type="nucleotide sequence ID" value="NZ_JDUU01000003.1"/>
</dbReference>
<organism evidence="4 5">
    <name type="scientific">Bifidobacterium biavatii DSM 23969</name>
    <dbReference type="NCBI Taxonomy" id="1437608"/>
    <lineage>
        <taxon>Bacteria</taxon>
        <taxon>Bacillati</taxon>
        <taxon>Actinomycetota</taxon>
        <taxon>Actinomycetes</taxon>
        <taxon>Bifidobacteriales</taxon>
        <taxon>Bifidobacteriaceae</taxon>
        <taxon>Bifidobacterium</taxon>
    </lineage>
</organism>
<gene>
    <name evidence="4" type="ORF">BBIA_1398</name>
</gene>
<sequence length="201" mass="21869">MARPRAEEPSAPQKMQDAFWRLLEDKPYAQITISDITRASGLNRSAFYYHYANIPELADDAIAAIYEEPGVTAFIAHVIRQDNDINALRDFALEFIGTPEHLTSIHRLSLIAGPHGSSGLSAQLKTYVAGIWLAAIGVDEAQLNPGQRIVLEYAASGMLGVLGKAQTLFTPEAVEWLAHSPLPNIVSQLINSLKDDAGMSS</sequence>
<feature type="DNA-binding region" description="H-T-H motif" evidence="2">
    <location>
        <begin position="32"/>
        <end position="51"/>
    </location>
</feature>
<dbReference type="eggNOG" id="COG1309">
    <property type="taxonomic scope" value="Bacteria"/>
</dbReference>
<evidence type="ECO:0000259" key="3">
    <source>
        <dbReference type="PROSITE" id="PS50977"/>
    </source>
</evidence>
<dbReference type="Proteomes" id="UP000029108">
    <property type="component" value="Unassembled WGS sequence"/>
</dbReference>
<keyword evidence="1 2" id="KW-0238">DNA-binding</keyword>
<keyword evidence="5" id="KW-1185">Reference proteome</keyword>
<dbReference type="InterPro" id="IPR050624">
    <property type="entry name" value="HTH-type_Tx_Regulator"/>
</dbReference>
<dbReference type="STRING" id="1437608.GCA_000771645_01571"/>
<dbReference type="PANTHER" id="PTHR43479">
    <property type="entry name" value="ACREF/ENVCD OPERON REPRESSOR-RELATED"/>
    <property type="match status" value="1"/>
</dbReference>
<evidence type="ECO:0000313" key="5">
    <source>
        <dbReference type="Proteomes" id="UP000029108"/>
    </source>
</evidence>
<dbReference type="PANTHER" id="PTHR43479:SF7">
    <property type="entry name" value="TETR-FAMILY TRANSCRIPTIONAL REGULATOR"/>
    <property type="match status" value="1"/>
</dbReference>
<dbReference type="Pfam" id="PF00440">
    <property type="entry name" value="TetR_N"/>
    <property type="match status" value="1"/>
</dbReference>
<evidence type="ECO:0000256" key="1">
    <source>
        <dbReference type="ARBA" id="ARBA00023125"/>
    </source>
</evidence>
<protein>
    <submittedName>
        <fullName evidence="4">AcrR family transcriptional regulator</fullName>
    </submittedName>
</protein>
<evidence type="ECO:0000313" key="4">
    <source>
        <dbReference type="EMBL" id="KFI53801.1"/>
    </source>
</evidence>
<evidence type="ECO:0000256" key="2">
    <source>
        <dbReference type="PROSITE-ProRule" id="PRU00335"/>
    </source>
</evidence>
<reference evidence="4 5" key="1">
    <citation type="submission" date="2014-03" db="EMBL/GenBank/DDBJ databases">
        <title>Genomics of Bifidobacteria.</title>
        <authorList>
            <person name="Ventura M."/>
            <person name="Milani C."/>
            <person name="Lugli G.A."/>
        </authorList>
    </citation>
    <scope>NUCLEOTIDE SEQUENCE [LARGE SCALE GENOMIC DNA]</scope>
    <source>
        <strain evidence="4 5">DSM 23969</strain>
    </source>
</reference>
<dbReference type="GO" id="GO:0003677">
    <property type="term" value="F:DNA binding"/>
    <property type="evidence" value="ECO:0007669"/>
    <property type="project" value="UniProtKB-UniRule"/>
</dbReference>
<feature type="domain" description="HTH tetR-type" evidence="3">
    <location>
        <begin position="9"/>
        <end position="69"/>
    </location>
</feature>
<proteinExistence type="predicted"/>
<dbReference type="Gene3D" id="1.10.357.10">
    <property type="entry name" value="Tetracycline Repressor, domain 2"/>
    <property type="match status" value="1"/>
</dbReference>
<dbReference type="AlphaFoldDB" id="A0A087A4V1"/>
<name>A0A087A4V1_9BIFI</name>
<dbReference type="OrthoDB" id="9810250at2"/>
<dbReference type="InterPro" id="IPR009057">
    <property type="entry name" value="Homeodomain-like_sf"/>
</dbReference>
<dbReference type="SUPFAM" id="SSF46689">
    <property type="entry name" value="Homeodomain-like"/>
    <property type="match status" value="1"/>
</dbReference>
<dbReference type="InterPro" id="IPR001647">
    <property type="entry name" value="HTH_TetR"/>
</dbReference>
<dbReference type="PROSITE" id="PS50977">
    <property type="entry name" value="HTH_TETR_2"/>
    <property type="match status" value="1"/>
</dbReference>
<comment type="caution">
    <text evidence="4">The sequence shown here is derived from an EMBL/GenBank/DDBJ whole genome shotgun (WGS) entry which is preliminary data.</text>
</comment>
<accession>A0A087A4V1</accession>
<dbReference type="EMBL" id="JGYN01000002">
    <property type="protein sequence ID" value="KFI53801.1"/>
    <property type="molecule type" value="Genomic_DNA"/>
</dbReference>